<dbReference type="Gene3D" id="1.10.3720.10">
    <property type="entry name" value="MetI-like"/>
    <property type="match status" value="1"/>
</dbReference>
<dbReference type="Pfam" id="PF00528">
    <property type="entry name" value="BPD_transp_1"/>
    <property type="match status" value="1"/>
</dbReference>
<proteinExistence type="inferred from homology"/>
<dbReference type="InterPro" id="IPR051789">
    <property type="entry name" value="Bact_Polyamine_Transport"/>
</dbReference>
<evidence type="ECO:0000313" key="11">
    <source>
        <dbReference type="Proteomes" id="UP000273828"/>
    </source>
</evidence>
<evidence type="ECO:0000256" key="6">
    <source>
        <dbReference type="ARBA" id="ARBA00022989"/>
    </source>
</evidence>
<feature type="transmembrane region" description="Helical" evidence="8">
    <location>
        <begin position="226"/>
        <end position="245"/>
    </location>
</feature>
<dbReference type="InterPro" id="IPR035906">
    <property type="entry name" value="MetI-like_sf"/>
</dbReference>
<dbReference type="RefSeq" id="WP_124179191.1">
    <property type="nucleotide sequence ID" value="NZ_REFY01000005.1"/>
</dbReference>
<dbReference type="AlphaFoldDB" id="A0A3N6LZ42"/>
<dbReference type="Proteomes" id="UP000273828">
    <property type="component" value="Unassembled WGS sequence"/>
</dbReference>
<evidence type="ECO:0000256" key="5">
    <source>
        <dbReference type="ARBA" id="ARBA00022692"/>
    </source>
</evidence>
<sequence>MNPLTALLHRIEISDRTADRLLAGHTILLFVFIYVPILVVALLSFTPQEVPTFPMPGISLEWYGELVPPNHNEQLVDALFRSVAIGILSAIGAGIVGTIAAFGLVRYEFEHRLLSRETLNTVFLLPLVVPWIVTGIAVLTLYDMIGIRGTFFSVVLGHVLITIPFVVIIVSSQLYGLDRSIEEAAKNLGATELRTFYEITLPILAPSIIAGMLFAFTISFDNFTQTFFWATTGTETLPIVIYSMIRTGIDPSVNAIGTVIVLFSLSVAFLGERLSKRILE</sequence>
<dbReference type="PANTHER" id="PTHR43848">
    <property type="entry name" value="PUTRESCINE TRANSPORT SYSTEM PERMEASE PROTEIN POTI"/>
    <property type="match status" value="1"/>
</dbReference>
<organism evidence="10 11">
    <name type="scientific">Natrarchaeobius halalkaliphilus</name>
    <dbReference type="NCBI Taxonomy" id="1679091"/>
    <lineage>
        <taxon>Archaea</taxon>
        <taxon>Methanobacteriati</taxon>
        <taxon>Methanobacteriota</taxon>
        <taxon>Stenosarchaea group</taxon>
        <taxon>Halobacteria</taxon>
        <taxon>Halobacteriales</taxon>
        <taxon>Natrialbaceae</taxon>
        <taxon>Natrarchaeobius</taxon>
    </lineage>
</organism>
<dbReference type="PANTHER" id="PTHR43848:SF2">
    <property type="entry name" value="PUTRESCINE TRANSPORT SYSTEM PERMEASE PROTEIN POTI"/>
    <property type="match status" value="1"/>
</dbReference>
<keyword evidence="11" id="KW-1185">Reference proteome</keyword>
<evidence type="ECO:0000256" key="1">
    <source>
        <dbReference type="ARBA" id="ARBA00004651"/>
    </source>
</evidence>
<dbReference type="InterPro" id="IPR000515">
    <property type="entry name" value="MetI-like"/>
</dbReference>
<evidence type="ECO:0000256" key="4">
    <source>
        <dbReference type="ARBA" id="ARBA00022475"/>
    </source>
</evidence>
<evidence type="ECO:0000256" key="8">
    <source>
        <dbReference type="RuleBase" id="RU363032"/>
    </source>
</evidence>
<evidence type="ECO:0000256" key="3">
    <source>
        <dbReference type="ARBA" id="ARBA00022448"/>
    </source>
</evidence>
<comment type="subcellular location">
    <subcellularLocation>
        <location evidence="1 8">Cell membrane</location>
        <topology evidence="1 8">Multi-pass membrane protein</topology>
    </subcellularLocation>
</comment>
<accession>A0A3N6LZ42</accession>
<keyword evidence="6 8" id="KW-1133">Transmembrane helix</keyword>
<gene>
    <name evidence="10" type="ORF">EA462_14140</name>
</gene>
<keyword evidence="3 8" id="KW-0813">Transport</keyword>
<comment type="caution">
    <text evidence="10">The sequence shown here is derived from an EMBL/GenBank/DDBJ whole genome shotgun (WGS) entry which is preliminary data.</text>
</comment>
<evidence type="ECO:0000256" key="7">
    <source>
        <dbReference type="ARBA" id="ARBA00023136"/>
    </source>
</evidence>
<dbReference type="GO" id="GO:0055085">
    <property type="term" value="P:transmembrane transport"/>
    <property type="evidence" value="ECO:0007669"/>
    <property type="project" value="InterPro"/>
</dbReference>
<feature type="domain" description="ABC transmembrane type-1" evidence="9">
    <location>
        <begin position="79"/>
        <end position="271"/>
    </location>
</feature>
<evidence type="ECO:0000313" key="10">
    <source>
        <dbReference type="EMBL" id="RQG87993.1"/>
    </source>
</evidence>
<dbReference type="SUPFAM" id="SSF161098">
    <property type="entry name" value="MetI-like"/>
    <property type="match status" value="1"/>
</dbReference>
<protein>
    <submittedName>
        <fullName evidence="10">ABC transporter permease</fullName>
    </submittedName>
</protein>
<dbReference type="GO" id="GO:0005886">
    <property type="term" value="C:plasma membrane"/>
    <property type="evidence" value="ECO:0007669"/>
    <property type="project" value="UniProtKB-SubCell"/>
</dbReference>
<feature type="transmembrane region" description="Helical" evidence="8">
    <location>
        <begin position="21"/>
        <end position="45"/>
    </location>
</feature>
<dbReference type="OrthoDB" id="45815at2157"/>
<dbReference type="PROSITE" id="PS50928">
    <property type="entry name" value="ABC_TM1"/>
    <property type="match status" value="1"/>
</dbReference>
<reference evidence="10 11" key="1">
    <citation type="submission" date="2018-10" db="EMBL/GenBank/DDBJ databases">
        <title>Natrarchaeobius chitinivorans gen. nov., sp. nov., and Natrarchaeobius haloalkaliphilus sp. nov., alkaliphilic, chitin-utilizing haloarchaea from hypersaline alkaline lakes.</title>
        <authorList>
            <person name="Sorokin D.Y."/>
            <person name="Elcheninov A.G."/>
            <person name="Kostrikina N.A."/>
            <person name="Bale N.J."/>
            <person name="Sinninghe Damste J.S."/>
            <person name="Khijniak T.V."/>
            <person name="Kublanov I.V."/>
            <person name="Toshchakov S.V."/>
        </authorList>
    </citation>
    <scope>NUCLEOTIDE SEQUENCE [LARGE SCALE GENOMIC DNA]</scope>
    <source>
        <strain evidence="10 11">AArcht-Sl</strain>
    </source>
</reference>
<dbReference type="CDD" id="cd06261">
    <property type="entry name" value="TM_PBP2"/>
    <property type="match status" value="1"/>
</dbReference>
<evidence type="ECO:0000259" key="9">
    <source>
        <dbReference type="PROSITE" id="PS50928"/>
    </source>
</evidence>
<name>A0A3N6LZ42_9EURY</name>
<keyword evidence="7 8" id="KW-0472">Membrane</keyword>
<keyword evidence="4" id="KW-1003">Cell membrane</keyword>
<feature type="transmembrane region" description="Helical" evidence="8">
    <location>
        <begin position="119"/>
        <end position="142"/>
    </location>
</feature>
<feature type="transmembrane region" description="Helical" evidence="8">
    <location>
        <begin position="83"/>
        <end position="107"/>
    </location>
</feature>
<comment type="similarity">
    <text evidence="2">Belongs to the binding-protein-dependent transport system permease family. CysTW subfamily.</text>
</comment>
<dbReference type="EMBL" id="REFY01000005">
    <property type="protein sequence ID" value="RQG87993.1"/>
    <property type="molecule type" value="Genomic_DNA"/>
</dbReference>
<evidence type="ECO:0000256" key="2">
    <source>
        <dbReference type="ARBA" id="ARBA00007069"/>
    </source>
</evidence>
<feature type="transmembrane region" description="Helical" evidence="8">
    <location>
        <begin position="252"/>
        <end position="271"/>
    </location>
</feature>
<feature type="transmembrane region" description="Helical" evidence="8">
    <location>
        <begin position="154"/>
        <end position="175"/>
    </location>
</feature>
<feature type="transmembrane region" description="Helical" evidence="8">
    <location>
        <begin position="196"/>
        <end position="220"/>
    </location>
</feature>
<keyword evidence="5 8" id="KW-0812">Transmembrane</keyword>